<proteinExistence type="predicted"/>
<protein>
    <submittedName>
        <fullName evidence="3">Uncharacterized protein</fullName>
    </submittedName>
</protein>
<evidence type="ECO:0000256" key="2">
    <source>
        <dbReference type="SAM" id="Phobius"/>
    </source>
</evidence>
<dbReference type="Proteomes" id="UP000628448">
    <property type="component" value="Unassembled WGS sequence"/>
</dbReference>
<keyword evidence="2" id="KW-0472">Membrane</keyword>
<dbReference type="AlphaFoldDB" id="A0A931GXB8"/>
<organism evidence="3 4">
    <name type="scientific">Panacibacter microcysteis</name>
    <dbReference type="NCBI Taxonomy" id="2793269"/>
    <lineage>
        <taxon>Bacteria</taxon>
        <taxon>Pseudomonadati</taxon>
        <taxon>Bacteroidota</taxon>
        <taxon>Chitinophagia</taxon>
        <taxon>Chitinophagales</taxon>
        <taxon>Chitinophagaceae</taxon>
        <taxon>Panacibacter</taxon>
    </lineage>
</organism>
<feature type="transmembrane region" description="Helical" evidence="2">
    <location>
        <begin position="35"/>
        <end position="52"/>
    </location>
</feature>
<comment type="caution">
    <text evidence="3">The sequence shown here is derived from an EMBL/GenBank/DDBJ whole genome shotgun (WGS) entry which is preliminary data.</text>
</comment>
<evidence type="ECO:0000313" key="3">
    <source>
        <dbReference type="EMBL" id="MBG9375359.1"/>
    </source>
</evidence>
<feature type="transmembrane region" description="Helical" evidence="2">
    <location>
        <begin position="85"/>
        <end position="104"/>
    </location>
</feature>
<sequence>MEPNQNPEQPTEQLQDDYDPNSMEGYDKPVRNAKIILFLIAGLQLLPLFMPGDMQEPVRTITIASTLAVAFVFAFFAWWTSYKPYWSILAALIFYILLLTASAIMQPATIIQGVIAKVIAITLLIYALGNAKEVQRWKDSQRK</sequence>
<feature type="compositionally biased region" description="Polar residues" evidence="1">
    <location>
        <begin position="1"/>
        <end position="13"/>
    </location>
</feature>
<keyword evidence="2" id="KW-0812">Transmembrane</keyword>
<dbReference type="EMBL" id="JADWYR010000001">
    <property type="protein sequence ID" value="MBG9375359.1"/>
    <property type="molecule type" value="Genomic_DNA"/>
</dbReference>
<feature type="region of interest" description="Disordered" evidence="1">
    <location>
        <begin position="1"/>
        <end position="21"/>
    </location>
</feature>
<feature type="transmembrane region" description="Helical" evidence="2">
    <location>
        <begin position="110"/>
        <end position="128"/>
    </location>
</feature>
<keyword evidence="2" id="KW-1133">Transmembrane helix</keyword>
<accession>A0A931GXB8</accession>
<evidence type="ECO:0000256" key="1">
    <source>
        <dbReference type="SAM" id="MobiDB-lite"/>
    </source>
</evidence>
<keyword evidence="4" id="KW-1185">Reference proteome</keyword>
<evidence type="ECO:0000313" key="4">
    <source>
        <dbReference type="Proteomes" id="UP000628448"/>
    </source>
</evidence>
<reference evidence="3" key="1">
    <citation type="submission" date="2020-11" db="EMBL/GenBank/DDBJ databases">
        <title>Bacterial whole genome sequence for Panacibacter sp. DH6.</title>
        <authorList>
            <person name="Le V."/>
            <person name="Ko S."/>
            <person name="Ahn C.-Y."/>
            <person name="Oh H.-M."/>
        </authorList>
    </citation>
    <scope>NUCLEOTIDE SEQUENCE</scope>
    <source>
        <strain evidence="3">DH6</strain>
    </source>
</reference>
<feature type="transmembrane region" description="Helical" evidence="2">
    <location>
        <begin position="58"/>
        <end position="78"/>
    </location>
</feature>
<gene>
    <name evidence="3" type="ORF">I5907_03885</name>
</gene>
<name>A0A931GXB8_9BACT</name>
<dbReference type="RefSeq" id="WP_196989414.1">
    <property type="nucleotide sequence ID" value="NZ_JADWYR010000001.1"/>
</dbReference>